<dbReference type="AlphaFoldDB" id="A0AAW4PXZ9"/>
<evidence type="ECO:0000313" key="1">
    <source>
        <dbReference type="EMBL" id="MBX0326027.1"/>
    </source>
</evidence>
<keyword evidence="2" id="KW-1185">Reference proteome</keyword>
<dbReference type="Proteomes" id="UP001430377">
    <property type="component" value="Unassembled WGS sequence"/>
</dbReference>
<comment type="caution">
    <text evidence="1">The sequence shown here is derived from an EMBL/GenBank/DDBJ whole genome shotgun (WGS) entry which is preliminary data.</text>
</comment>
<evidence type="ECO:0000313" key="2">
    <source>
        <dbReference type="Proteomes" id="UP001430377"/>
    </source>
</evidence>
<gene>
    <name evidence="1" type="ORF">EGH21_23730</name>
</gene>
<name>A0AAW4PXZ9_9EURY</name>
<organism evidence="1 2">
    <name type="scientific">Haloarcula rubra</name>
    <dbReference type="NCBI Taxonomy" id="2487747"/>
    <lineage>
        <taxon>Archaea</taxon>
        <taxon>Methanobacteriati</taxon>
        <taxon>Methanobacteriota</taxon>
        <taxon>Stenosarchaea group</taxon>
        <taxon>Halobacteria</taxon>
        <taxon>Halobacteriales</taxon>
        <taxon>Haloarculaceae</taxon>
        <taxon>Haloarcula</taxon>
    </lineage>
</organism>
<protein>
    <submittedName>
        <fullName evidence="1">Uncharacterized protein</fullName>
    </submittedName>
</protein>
<sequence>MRRRKYLRRFGTLSVVGLAGCGFQAVEPTTETGEVGNGDKIPIYHWLSEVENFDEFEDKRESDNVRIEVGVDNGGEPVGFGPPAIIITPASVFS</sequence>
<dbReference type="PROSITE" id="PS51257">
    <property type="entry name" value="PROKAR_LIPOPROTEIN"/>
    <property type="match status" value="1"/>
</dbReference>
<dbReference type="EMBL" id="RKLR01000028">
    <property type="protein sequence ID" value="MBX0326027.1"/>
    <property type="molecule type" value="Genomic_DNA"/>
</dbReference>
<reference evidence="1 2" key="1">
    <citation type="submission" date="2021-06" db="EMBL/GenBank/DDBJ databases">
        <title>Halomicroarcula sp. a new haloarchaeum isolated from saline soil.</title>
        <authorList>
            <person name="Duran-Viseras A."/>
            <person name="Sanchez-Porro C."/>
            <person name="Ventosa A."/>
        </authorList>
    </citation>
    <scope>NUCLEOTIDE SEQUENCE [LARGE SCALE GENOMIC DNA]</scope>
    <source>
        <strain evidence="1 2">F13</strain>
    </source>
</reference>
<proteinExistence type="predicted"/>
<dbReference type="RefSeq" id="WP_220620878.1">
    <property type="nucleotide sequence ID" value="NZ_RKLR01000028.1"/>
</dbReference>
<accession>A0AAW4PXZ9</accession>